<feature type="compositionally biased region" description="Polar residues" evidence="1">
    <location>
        <begin position="118"/>
        <end position="131"/>
    </location>
</feature>
<protein>
    <submittedName>
        <fullName evidence="2">Uncharacterized protein</fullName>
    </submittedName>
</protein>
<dbReference type="AlphaFoldDB" id="A0A8H7KB93"/>
<proteinExistence type="predicted"/>
<evidence type="ECO:0000313" key="2">
    <source>
        <dbReference type="EMBL" id="KAF9747331.1"/>
    </source>
</evidence>
<sequence>MSPLGQGLPSRHESLRRHVLPQAQMQAAQNQAPLQRHTSLRESGSQTSHVVAPVQPFSTHQGPVHDQPPVTHSSPHAPGFQRQGSLRGPKPPRQSQPAPHHLPPSAPHGRPQTPPESPQAQGQMPQVSPLNLGNPHKDRCLLASRNICKGKCPTARRLLIRGCRLKGKCFRRKDTPRKAKPNLMVNCPPSADTSKSATPSWAGSSGTDASTGAYTSSWTDGSDAYFSSRASYPSPTTLWSASCPILFSRTGSPFAWSDNIKTGSFYVTRRPGIRFFAQSSTRQSWISAIKGSAWREFASARARSLPQGER</sequence>
<reference evidence="2" key="1">
    <citation type="submission" date="2020-10" db="EMBL/GenBank/DDBJ databases">
        <title>High-Quality Genome Resource of Clonostachys rosea strain S41 by Oxford Nanopore Long-Read Sequencing.</title>
        <authorList>
            <person name="Wang H."/>
        </authorList>
    </citation>
    <scope>NUCLEOTIDE SEQUENCE</scope>
    <source>
        <strain evidence="2">S41</strain>
    </source>
</reference>
<feature type="compositionally biased region" description="Low complexity" evidence="1">
    <location>
        <begin position="24"/>
        <end position="35"/>
    </location>
</feature>
<feature type="compositionally biased region" description="Pro residues" evidence="1">
    <location>
        <begin position="89"/>
        <end position="117"/>
    </location>
</feature>
<feature type="compositionally biased region" description="Polar residues" evidence="1">
    <location>
        <begin position="191"/>
        <end position="206"/>
    </location>
</feature>
<dbReference type="EMBL" id="JADCTT010000010">
    <property type="protein sequence ID" value="KAF9747331.1"/>
    <property type="molecule type" value="Genomic_DNA"/>
</dbReference>
<evidence type="ECO:0000313" key="3">
    <source>
        <dbReference type="Proteomes" id="UP000616885"/>
    </source>
</evidence>
<name>A0A8H7KB93_BIOOC</name>
<organism evidence="2 3">
    <name type="scientific">Bionectria ochroleuca</name>
    <name type="common">Gliocladium roseum</name>
    <dbReference type="NCBI Taxonomy" id="29856"/>
    <lineage>
        <taxon>Eukaryota</taxon>
        <taxon>Fungi</taxon>
        <taxon>Dikarya</taxon>
        <taxon>Ascomycota</taxon>
        <taxon>Pezizomycotina</taxon>
        <taxon>Sordariomycetes</taxon>
        <taxon>Hypocreomycetidae</taxon>
        <taxon>Hypocreales</taxon>
        <taxon>Bionectriaceae</taxon>
        <taxon>Clonostachys</taxon>
    </lineage>
</organism>
<comment type="caution">
    <text evidence="2">The sequence shown here is derived from an EMBL/GenBank/DDBJ whole genome shotgun (WGS) entry which is preliminary data.</text>
</comment>
<dbReference type="Proteomes" id="UP000616885">
    <property type="component" value="Unassembled WGS sequence"/>
</dbReference>
<accession>A0A8H7KB93</accession>
<evidence type="ECO:0000256" key="1">
    <source>
        <dbReference type="SAM" id="MobiDB-lite"/>
    </source>
</evidence>
<gene>
    <name evidence="2" type="ORF">IM811_002665</name>
</gene>
<feature type="region of interest" description="Disordered" evidence="1">
    <location>
        <begin position="180"/>
        <end position="206"/>
    </location>
</feature>
<feature type="region of interest" description="Disordered" evidence="1">
    <location>
        <begin position="24"/>
        <end position="133"/>
    </location>
</feature>